<protein>
    <submittedName>
        <fullName evidence="12">Peroxisomal adenine nucleotide carrier</fullName>
    </submittedName>
</protein>
<dbReference type="AlphaFoldDB" id="A0A1Y1HQM1"/>
<dbReference type="GO" id="GO:0005347">
    <property type="term" value="F:ATP transmembrane transporter activity"/>
    <property type="evidence" value="ECO:0000318"/>
    <property type="project" value="GO_Central"/>
</dbReference>
<organism evidence="12 13">
    <name type="scientific">Klebsormidium nitens</name>
    <name type="common">Green alga</name>
    <name type="synonym">Ulothrix nitens</name>
    <dbReference type="NCBI Taxonomy" id="105231"/>
    <lineage>
        <taxon>Eukaryota</taxon>
        <taxon>Viridiplantae</taxon>
        <taxon>Streptophyta</taxon>
        <taxon>Klebsormidiophyceae</taxon>
        <taxon>Klebsormidiales</taxon>
        <taxon>Klebsormidiaceae</taxon>
        <taxon>Klebsormidium</taxon>
    </lineage>
</organism>
<dbReference type="PANTHER" id="PTHR46650">
    <property type="entry name" value="PEROXISOMAL ADENINE NUCLEOTIDE TRANSPORTER 1"/>
    <property type="match status" value="1"/>
</dbReference>
<dbReference type="Pfam" id="PF00153">
    <property type="entry name" value="Mito_carr"/>
    <property type="match status" value="3"/>
</dbReference>
<feature type="repeat" description="Solcar" evidence="9">
    <location>
        <begin position="105"/>
        <end position="185"/>
    </location>
</feature>
<evidence type="ECO:0000256" key="8">
    <source>
        <dbReference type="ARBA" id="ARBA00023140"/>
    </source>
</evidence>
<reference evidence="12 13" key="1">
    <citation type="journal article" date="2014" name="Nat. Commun.">
        <title>Klebsormidium flaccidum genome reveals primary factors for plant terrestrial adaptation.</title>
        <authorList>
            <person name="Hori K."/>
            <person name="Maruyama F."/>
            <person name="Fujisawa T."/>
            <person name="Togashi T."/>
            <person name="Yamamoto N."/>
            <person name="Seo M."/>
            <person name="Sato S."/>
            <person name="Yamada T."/>
            <person name="Mori H."/>
            <person name="Tajima N."/>
            <person name="Moriyama T."/>
            <person name="Ikeuchi M."/>
            <person name="Watanabe M."/>
            <person name="Wada H."/>
            <person name="Kobayashi K."/>
            <person name="Saito M."/>
            <person name="Masuda T."/>
            <person name="Sasaki-Sekimoto Y."/>
            <person name="Mashiguchi K."/>
            <person name="Awai K."/>
            <person name="Shimojima M."/>
            <person name="Masuda S."/>
            <person name="Iwai M."/>
            <person name="Nobusawa T."/>
            <person name="Narise T."/>
            <person name="Kondo S."/>
            <person name="Saito H."/>
            <person name="Sato R."/>
            <person name="Murakawa M."/>
            <person name="Ihara Y."/>
            <person name="Oshima-Yamada Y."/>
            <person name="Ohtaka K."/>
            <person name="Satoh M."/>
            <person name="Sonobe K."/>
            <person name="Ishii M."/>
            <person name="Ohtani R."/>
            <person name="Kanamori-Sato M."/>
            <person name="Honoki R."/>
            <person name="Miyazaki D."/>
            <person name="Mochizuki H."/>
            <person name="Umetsu J."/>
            <person name="Higashi K."/>
            <person name="Shibata D."/>
            <person name="Kamiya Y."/>
            <person name="Sato N."/>
            <person name="Nakamura Y."/>
            <person name="Tabata S."/>
            <person name="Ida S."/>
            <person name="Kurokawa K."/>
            <person name="Ohta H."/>
        </authorList>
    </citation>
    <scope>NUCLEOTIDE SEQUENCE [LARGE SCALE GENOMIC DNA]</scope>
    <source>
        <strain evidence="12 13">NIES-2285</strain>
    </source>
</reference>
<evidence type="ECO:0000256" key="9">
    <source>
        <dbReference type="PROSITE-ProRule" id="PRU00282"/>
    </source>
</evidence>
<evidence type="ECO:0000256" key="11">
    <source>
        <dbReference type="SAM" id="Phobius"/>
    </source>
</evidence>
<comment type="subcellular location">
    <subcellularLocation>
        <location evidence="1">Peroxisome membrane</location>
        <topology evidence="1">Multi-pass membrane protein</topology>
    </subcellularLocation>
</comment>
<dbReference type="Gene3D" id="1.50.40.10">
    <property type="entry name" value="Mitochondrial carrier domain"/>
    <property type="match status" value="2"/>
</dbReference>
<dbReference type="InterPro" id="IPR002067">
    <property type="entry name" value="MCP"/>
</dbReference>
<evidence type="ECO:0000256" key="1">
    <source>
        <dbReference type="ARBA" id="ARBA00004585"/>
    </source>
</evidence>
<dbReference type="GO" id="GO:0015866">
    <property type="term" value="P:ADP transport"/>
    <property type="evidence" value="ECO:0000318"/>
    <property type="project" value="GO_Central"/>
</dbReference>
<evidence type="ECO:0000256" key="7">
    <source>
        <dbReference type="ARBA" id="ARBA00023136"/>
    </source>
</evidence>
<dbReference type="EMBL" id="DF236969">
    <property type="protein sequence ID" value="GAQ78886.1"/>
    <property type="molecule type" value="Genomic_DNA"/>
</dbReference>
<dbReference type="STRING" id="105231.A0A1Y1HQM1"/>
<dbReference type="PRINTS" id="PR00926">
    <property type="entry name" value="MITOCARRIER"/>
</dbReference>
<dbReference type="PANTHER" id="PTHR46650:SF1">
    <property type="entry name" value="PEROXISOMAL ADENINE NUCLEOTIDE TRANSPORTER 1"/>
    <property type="match status" value="1"/>
</dbReference>
<feature type="transmembrane region" description="Helical" evidence="11">
    <location>
        <begin position="108"/>
        <end position="128"/>
    </location>
</feature>
<feature type="transmembrane region" description="Helical" evidence="11">
    <location>
        <begin position="222"/>
        <end position="247"/>
    </location>
</feature>
<evidence type="ECO:0000256" key="6">
    <source>
        <dbReference type="ARBA" id="ARBA00022989"/>
    </source>
</evidence>
<dbReference type="GO" id="GO:0005778">
    <property type="term" value="C:peroxisomal membrane"/>
    <property type="evidence" value="ECO:0000318"/>
    <property type="project" value="GO_Central"/>
</dbReference>
<feature type="repeat" description="Solcar" evidence="9">
    <location>
        <begin position="223"/>
        <end position="311"/>
    </location>
</feature>
<dbReference type="Proteomes" id="UP000054558">
    <property type="component" value="Unassembled WGS sequence"/>
</dbReference>
<dbReference type="GO" id="GO:0007031">
    <property type="term" value="P:peroxisome organization"/>
    <property type="evidence" value="ECO:0000318"/>
    <property type="project" value="GO_Central"/>
</dbReference>
<gene>
    <name evidence="12" type="ORF">KFL_000200380</name>
</gene>
<feature type="repeat" description="Solcar" evidence="9">
    <location>
        <begin position="6"/>
        <end position="95"/>
    </location>
</feature>
<evidence type="ECO:0000256" key="10">
    <source>
        <dbReference type="RuleBase" id="RU000488"/>
    </source>
</evidence>
<evidence type="ECO:0000313" key="12">
    <source>
        <dbReference type="EMBL" id="GAQ78886.1"/>
    </source>
</evidence>
<evidence type="ECO:0000313" key="13">
    <source>
        <dbReference type="Proteomes" id="UP000054558"/>
    </source>
</evidence>
<keyword evidence="4 9" id="KW-0812">Transmembrane</keyword>
<dbReference type="OMA" id="PLEMINT"/>
<proteinExistence type="inferred from homology"/>
<keyword evidence="8" id="KW-0576">Peroxisome</keyword>
<keyword evidence="7 9" id="KW-0472">Membrane</keyword>
<dbReference type="GO" id="GO:0015217">
    <property type="term" value="F:ADP transmembrane transporter activity"/>
    <property type="evidence" value="ECO:0000318"/>
    <property type="project" value="GO_Central"/>
</dbReference>
<dbReference type="GO" id="GO:0006635">
    <property type="term" value="P:fatty acid beta-oxidation"/>
    <property type="evidence" value="ECO:0000318"/>
    <property type="project" value="GO_Central"/>
</dbReference>
<keyword evidence="6 11" id="KW-1133">Transmembrane helix</keyword>
<dbReference type="InterPro" id="IPR045900">
    <property type="entry name" value="Peroxisomal_Ade_carrier"/>
</dbReference>
<sequence>MANFDSKALQEATAGAVGSLLSTTLLYPLDTCKTRYQADNRQGVHKRYTSTLDVFHQALRNKQLGSLYQGLGTKNFQSVLAGFVYFYSYQYLKDWYIKRTGIKRMGMGANLLIAAAAGAINSIVIQPLDTASSRMQTMEAGKVRGFWTTLTKQSLGEAYDGLGASLILTSNPAIQYTVFEQLRNAVLAVETRLYDASRTAAMESKAAKGEAWTRRDELPAPALTAAMAFVIGALSKTVATVVTYPAIRAKVMLQADKDEEGGHPRNMLDAMRRAVDEGGFKGLYKGMNAQIFKTVLSAALMLMIKEKVSQGTVLAFLLLRKWGKVARERNKLLPLELKMTKIR</sequence>
<dbReference type="GO" id="GO:0015867">
    <property type="term" value="P:ATP transport"/>
    <property type="evidence" value="ECO:0000318"/>
    <property type="project" value="GO_Central"/>
</dbReference>
<dbReference type="PROSITE" id="PS50920">
    <property type="entry name" value="SOLCAR"/>
    <property type="match status" value="3"/>
</dbReference>
<dbReference type="OrthoDB" id="446044at2759"/>
<dbReference type="SUPFAM" id="SSF103506">
    <property type="entry name" value="Mitochondrial carrier"/>
    <property type="match status" value="1"/>
</dbReference>
<dbReference type="InterPro" id="IPR018108">
    <property type="entry name" value="MCP_transmembrane"/>
</dbReference>
<keyword evidence="3 10" id="KW-0813">Transport</keyword>
<comment type="similarity">
    <text evidence="2 10">Belongs to the mitochondrial carrier (TC 2.A.29) family.</text>
</comment>
<evidence type="ECO:0000256" key="5">
    <source>
        <dbReference type="ARBA" id="ARBA00022737"/>
    </source>
</evidence>
<evidence type="ECO:0000256" key="4">
    <source>
        <dbReference type="ARBA" id="ARBA00022692"/>
    </source>
</evidence>
<name>A0A1Y1HQM1_KLENI</name>
<keyword evidence="13" id="KW-1185">Reference proteome</keyword>
<evidence type="ECO:0000256" key="3">
    <source>
        <dbReference type="ARBA" id="ARBA00022448"/>
    </source>
</evidence>
<evidence type="ECO:0000256" key="2">
    <source>
        <dbReference type="ARBA" id="ARBA00006375"/>
    </source>
</evidence>
<keyword evidence="5" id="KW-0677">Repeat</keyword>
<dbReference type="InterPro" id="IPR023395">
    <property type="entry name" value="MCP_dom_sf"/>
</dbReference>
<accession>A0A1Y1HQM1</accession>